<protein>
    <submittedName>
        <fullName evidence="1">EAL domain-containing protein</fullName>
    </submittedName>
</protein>
<proteinExistence type="predicted"/>
<reference evidence="1 2" key="1">
    <citation type="submission" date="2017-04" db="EMBL/GenBank/DDBJ databases">
        <authorList>
            <person name="Afonso C.L."/>
            <person name="Miller P.J."/>
            <person name="Scott M.A."/>
            <person name="Spackman E."/>
            <person name="Goraichik I."/>
            <person name="Dimitrov K.M."/>
            <person name="Suarez D.L."/>
            <person name="Swayne D.E."/>
        </authorList>
    </citation>
    <scope>NUCLEOTIDE SEQUENCE [LARGE SCALE GENOMIC DNA]</scope>
    <source>
        <strain evidence="1 2">VK13</strain>
    </source>
</reference>
<gene>
    <name evidence="1" type="ORF">SAMN06296008_103116</name>
</gene>
<dbReference type="Proteomes" id="UP000192708">
    <property type="component" value="Unassembled WGS sequence"/>
</dbReference>
<keyword evidence="2" id="KW-1185">Reference proteome</keyword>
<accession>A0A1W1YKJ1</accession>
<dbReference type="STRING" id="1938817.SAMN06296008_103116"/>
<dbReference type="InterPro" id="IPR035919">
    <property type="entry name" value="EAL_sf"/>
</dbReference>
<dbReference type="AlphaFoldDB" id="A0A1W1YKJ1"/>
<dbReference type="EMBL" id="FWXJ01000003">
    <property type="protein sequence ID" value="SMC36248.1"/>
    <property type="molecule type" value="Genomic_DNA"/>
</dbReference>
<evidence type="ECO:0000313" key="1">
    <source>
        <dbReference type="EMBL" id="SMC36248.1"/>
    </source>
</evidence>
<sequence>MRSKKGIYSVFKNIIKKENVLFQSKPQEKFLDSQIVNLLPIFDTMTQEFSGVLHQSLVDTRVDKVIQHVQEALQNIAYWHCHGRAINTLLPIHQNHLGNDLLIEQLIAQISSSSLPIGLIKIPVMGLQETTNKNLTSALLKLQRLGIIFEFWGFNGSELEFEWLKEKHFKGVHLSIGLLRAVAMTTHTKEIFNQLTTLIANQKIHTYSGGISLVHDLTFARNFRLNYCYGSLLMPSVTKHQILKINDSQFAHLSVNKKPNVPTNGERKLC</sequence>
<organism evidence="1 2">
    <name type="scientific">Polynucleobacter kasalickyi</name>
    <dbReference type="NCBI Taxonomy" id="1938817"/>
    <lineage>
        <taxon>Bacteria</taxon>
        <taxon>Pseudomonadati</taxon>
        <taxon>Pseudomonadota</taxon>
        <taxon>Betaproteobacteria</taxon>
        <taxon>Burkholderiales</taxon>
        <taxon>Burkholderiaceae</taxon>
        <taxon>Polynucleobacter</taxon>
    </lineage>
</organism>
<name>A0A1W1YKJ1_9BURK</name>
<dbReference type="RefSeq" id="WP_084282838.1">
    <property type="nucleotide sequence ID" value="NZ_FWXJ01000003.1"/>
</dbReference>
<evidence type="ECO:0000313" key="2">
    <source>
        <dbReference type="Proteomes" id="UP000192708"/>
    </source>
</evidence>
<dbReference type="Gene3D" id="3.20.20.450">
    <property type="entry name" value="EAL domain"/>
    <property type="match status" value="1"/>
</dbReference>
<dbReference type="OrthoDB" id="9129920at2"/>
<dbReference type="SUPFAM" id="SSF141868">
    <property type="entry name" value="EAL domain-like"/>
    <property type="match status" value="1"/>
</dbReference>